<feature type="coiled-coil region" evidence="11">
    <location>
        <begin position="203"/>
        <end position="286"/>
    </location>
</feature>
<dbReference type="GO" id="GO:0030686">
    <property type="term" value="C:90S preribosome"/>
    <property type="evidence" value="ECO:0007669"/>
    <property type="project" value="TreeGrafter"/>
</dbReference>
<accession>A0A0F8DKP3</accession>
<evidence type="ECO:0000256" key="1">
    <source>
        <dbReference type="ARBA" id="ARBA00004604"/>
    </source>
</evidence>
<comment type="subcellular location">
    <subcellularLocation>
        <location evidence="1 10">Nucleus</location>
        <location evidence="1 10">Nucleolus</location>
    </subcellularLocation>
</comment>
<sequence>MALGKRKASNFSTPRRVRARKHEQEDPDSGDSSDAPSEKQISNLDSGEDSNVEDGDEEVVNYDSDADLPIIAPQSAAASLASVSFGDLAKAQKALGKTQRKEKRKAERAATPSASTKSTPSPFTTTAPAKKIAQSKADLQKRSSKHAPQEMSSKRPVSRKRDFGVSNKPTARDPRFDPLTGEVNETLIRKAYGFLKDYRASEIVDLKARVRKAKTEEERAELKRELLVLESKRKTEERKEHQQSVIDEHKRKEKELVAQGKKPYYLKQAELKKQVLVDRFKSMKKRDVDKAIMRKRKKVAGKEKKEMAQMERIDGNTRRGW</sequence>
<dbReference type="PANTHER" id="PTHR21738">
    <property type="entry name" value="RIBOSOMAL RNA PROCESSING PROTEIN 36 HOMOLOG"/>
    <property type="match status" value="1"/>
</dbReference>
<evidence type="ECO:0000256" key="8">
    <source>
        <dbReference type="ARBA" id="ARBA00023274"/>
    </source>
</evidence>
<feature type="region of interest" description="Disordered" evidence="12">
    <location>
        <begin position="1"/>
        <end position="66"/>
    </location>
</feature>
<keyword evidence="6 11" id="KW-0175">Coiled coil</keyword>
<reference evidence="13 14" key="1">
    <citation type="submission" date="2015-04" db="EMBL/GenBank/DDBJ databases">
        <title>Genome sequence of Ceratocystis platani, a major pathogen of plane trees.</title>
        <authorList>
            <person name="Belbahri L."/>
        </authorList>
    </citation>
    <scope>NUCLEOTIDE SEQUENCE [LARGE SCALE GENOMIC DNA]</scope>
    <source>
        <strain evidence="13 14">CFO</strain>
    </source>
</reference>
<feature type="compositionally biased region" description="Low complexity" evidence="12">
    <location>
        <begin position="109"/>
        <end position="131"/>
    </location>
</feature>
<dbReference type="OrthoDB" id="448446at2759"/>
<feature type="region of interest" description="Disordered" evidence="12">
    <location>
        <begin position="296"/>
        <end position="321"/>
    </location>
</feature>
<evidence type="ECO:0000256" key="10">
    <source>
        <dbReference type="RuleBase" id="RU368027"/>
    </source>
</evidence>
<keyword evidence="8 10" id="KW-0687">Ribonucleoprotein</keyword>
<keyword evidence="7 10" id="KW-0539">Nucleus</keyword>
<feature type="compositionally biased region" description="Basic and acidic residues" evidence="12">
    <location>
        <begin position="300"/>
        <end position="321"/>
    </location>
</feature>
<evidence type="ECO:0000256" key="7">
    <source>
        <dbReference type="ARBA" id="ARBA00023242"/>
    </source>
</evidence>
<dbReference type="InterPro" id="IPR009292">
    <property type="entry name" value="RRP36"/>
</dbReference>
<evidence type="ECO:0000313" key="13">
    <source>
        <dbReference type="EMBL" id="KKF96454.1"/>
    </source>
</evidence>
<comment type="function">
    <text evidence="9 10">Component of the 90S pre-ribosome involved in the maturation of rRNAs. Required for early cleavages of the pre-RNAs in the 40S ribosomal subunit maturation pathway.</text>
</comment>
<gene>
    <name evidence="13" type="primary">RRP36</name>
    <name evidence="13" type="ORF">CFO_g1174</name>
</gene>
<organism evidence="13 14">
    <name type="scientific">Ceratocystis fimbriata f. sp. platani</name>
    <dbReference type="NCBI Taxonomy" id="88771"/>
    <lineage>
        <taxon>Eukaryota</taxon>
        <taxon>Fungi</taxon>
        <taxon>Dikarya</taxon>
        <taxon>Ascomycota</taxon>
        <taxon>Pezizomycotina</taxon>
        <taxon>Sordariomycetes</taxon>
        <taxon>Hypocreomycetidae</taxon>
        <taxon>Microascales</taxon>
        <taxon>Ceratocystidaceae</taxon>
        <taxon>Ceratocystis</taxon>
    </lineage>
</organism>
<dbReference type="Proteomes" id="UP000034841">
    <property type="component" value="Unassembled WGS sequence"/>
</dbReference>
<dbReference type="AlphaFoldDB" id="A0A0F8DKP3"/>
<evidence type="ECO:0000313" key="14">
    <source>
        <dbReference type="Proteomes" id="UP000034841"/>
    </source>
</evidence>
<keyword evidence="14" id="KW-1185">Reference proteome</keyword>
<evidence type="ECO:0000256" key="9">
    <source>
        <dbReference type="ARBA" id="ARBA00025053"/>
    </source>
</evidence>
<evidence type="ECO:0000256" key="2">
    <source>
        <dbReference type="ARBA" id="ARBA00009418"/>
    </source>
</evidence>
<evidence type="ECO:0000256" key="4">
    <source>
        <dbReference type="ARBA" id="ARBA00022517"/>
    </source>
</evidence>
<feature type="region of interest" description="Disordered" evidence="12">
    <location>
        <begin position="93"/>
        <end position="181"/>
    </location>
</feature>
<comment type="subunit">
    <text evidence="3 10">Associates with 90S and pre-40S pre-ribosomal particles.</text>
</comment>
<dbReference type="GO" id="GO:0005730">
    <property type="term" value="C:nucleolus"/>
    <property type="evidence" value="ECO:0007669"/>
    <property type="project" value="UniProtKB-SubCell"/>
</dbReference>
<dbReference type="PANTHER" id="PTHR21738:SF0">
    <property type="entry name" value="RIBOSOMAL RNA PROCESSING PROTEIN 36 HOMOLOG"/>
    <property type="match status" value="1"/>
</dbReference>
<comment type="caution">
    <text evidence="13">The sequence shown here is derived from an EMBL/GenBank/DDBJ whole genome shotgun (WGS) entry which is preliminary data.</text>
</comment>
<proteinExistence type="inferred from homology"/>
<evidence type="ECO:0000256" key="11">
    <source>
        <dbReference type="SAM" id="Coils"/>
    </source>
</evidence>
<evidence type="ECO:0000256" key="5">
    <source>
        <dbReference type="ARBA" id="ARBA00022552"/>
    </source>
</evidence>
<keyword evidence="5 10" id="KW-0698">rRNA processing</keyword>
<evidence type="ECO:0000256" key="3">
    <source>
        <dbReference type="ARBA" id="ARBA00011167"/>
    </source>
</evidence>
<comment type="similarity">
    <text evidence="2 10">Belongs to the RRP36 family.</text>
</comment>
<evidence type="ECO:0000256" key="6">
    <source>
        <dbReference type="ARBA" id="ARBA00023054"/>
    </source>
</evidence>
<name>A0A0F8DKP3_CERFI</name>
<keyword evidence="4 10" id="KW-0690">Ribosome biogenesis</keyword>
<dbReference type="EMBL" id="LBBL01000042">
    <property type="protein sequence ID" value="KKF96454.1"/>
    <property type="molecule type" value="Genomic_DNA"/>
</dbReference>
<protein>
    <recommendedName>
        <fullName evidence="10">rRNA biogenesis protein RRP36</fullName>
    </recommendedName>
</protein>
<dbReference type="Pfam" id="PF06102">
    <property type="entry name" value="RRP36"/>
    <property type="match status" value="1"/>
</dbReference>
<dbReference type="GO" id="GO:0000462">
    <property type="term" value="P:maturation of SSU-rRNA from tricistronic rRNA transcript (SSU-rRNA, 5.8S rRNA, LSU-rRNA)"/>
    <property type="evidence" value="ECO:0007669"/>
    <property type="project" value="TreeGrafter"/>
</dbReference>
<evidence type="ECO:0000256" key="12">
    <source>
        <dbReference type="SAM" id="MobiDB-lite"/>
    </source>
</evidence>
<feature type="compositionally biased region" description="Acidic residues" evidence="12">
    <location>
        <begin position="46"/>
        <end position="66"/>
    </location>
</feature>